<accession>A0A6L2LD91</accession>
<reference evidence="1" key="1">
    <citation type="journal article" date="2019" name="Sci. Rep.">
        <title>Draft genome of Tanacetum cinerariifolium, the natural source of mosquito coil.</title>
        <authorList>
            <person name="Yamashiro T."/>
            <person name="Shiraishi A."/>
            <person name="Satake H."/>
            <person name="Nakayama K."/>
        </authorList>
    </citation>
    <scope>NUCLEOTIDE SEQUENCE</scope>
</reference>
<dbReference type="AlphaFoldDB" id="A0A6L2LD91"/>
<organism evidence="1">
    <name type="scientific">Tanacetum cinerariifolium</name>
    <name type="common">Dalmatian daisy</name>
    <name type="synonym">Chrysanthemum cinerariifolium</name>
    <dbReference type="NCBI Taxonomy" id="118510"/>
    <lineage>
        <taxon>Eukaryota</taxon>
        <taxon>Viridiplantae</taxon>
        <taxon>Streptophyta</taxon>
        <taxon>Embryophyta</taxon>
        <taxon>Tracheophyta</taxon>
        <taxon>Spermatophyta</taxon>
        <taxon>Magnoliopsida</taxon>
        <taxon>eudicotyledons</taxon>
        <taxon>Gunneridae</taxon>
        <taxon>Pentapetalae</taxon>
        <taxon>asterids</taxon>
        <taxon>campanulids</taxon>
        <taxon>Asterales</taxon>
        <taxon>Asteraceae</taxon>
        <taxon>Asteroideae</taxon>
        <taxon>Anthemideae</taxon>
        <taxon>Anthemidinae</taxon>
        <taxon>Tanacetum</taxon>
    </lineage>
</organism>
<comment type="caution">
    <text evidence="1">The sequence shown here is derived from an EMBL/GenBank/DDBJ whole genome shotgun (WGS) entry which is preliminary data.</text>
</comment>
<dbReference type="EMBL" id="BKCJ010004119">
    <property type="protein sequence ID" value="GEU59150.1"/>
    <property type="molecule type" value="Genomic_DNA"/>
</dbReference>
<sequence>MVDHSRNWYDEATTKERIKVGIPKENHKMKAWEDKGNTDDGWDIIVKNVDRIRKTLTPTIHTLPNLEQMFTSPPNDNYVALATNPILNKHLNEYREDFANNTRVFEKIDSNPVNDLKELVKTYDFENFIRELLQQLSQSSYETGKAMGNEISSEKSSRDFTRLLGPPINSKGLLHTLNAIVIPMMGNVGSQRKYMTYLKCQSSRNRKDEAKSKDRGTIKIEVDKVTEPVVSDDVYESASDEMSECTDEKGLDALIQELHDHLVEIPVQRIRVIESVQRDQRHRMLEASQ</sequence>
<gene>
    <name evidence="1" type="ORF">Tci_031128</name>
</gene>
<proteinExistence type="predicted"/>
<evidence type="ECO:0000313" key="1">
    <source>
        <dbReference type="EMBL" id="GEU59150.1"/>
    </source>
</evidence>
<name>A0A6L2LD91_TANCI</name>
<protein>
    <submittedName>
        <fullName evidence="1">Uncharacterized protein</fullName>
    </submittedName>
</protein>